<evidence type="ECO:0000313" key="2">
    <source>
        <dbReference type="EnsemblMetazoa" id="G25061.1:cds"/>
    </source>
</evidence>
<dbReference type="Gene3D" id="1.10.533.10">
    <property type="entry name" value="Death Domain, Fas"/>
    <property type="match status" value="2"/>
</dbReference>
<keyword evidence="1" id="KW-1133">Transmembrane helix</keyword>
<dbReference type="EnsemblMetazoa" id="G25061.1">
    <property type="protein sequence ID" value="G25061.1:cds"/>
    <property type="gene ID" value="G25061"/>
</dbReference>
<reference evidence="2" key="1">
    <citation type="submission" date="2022-08" db="UniProtKB">
        <authorList>
            <consortium name="EnsemblMetazoa"/>
        </authorList>
    </citation>
    <scope>IDENTIFICATION</scope>
    <source>
        <strain evidence="2">05x7-T-G4-1.051#20</strain>
    </source>
</reference>
<proteinExistence type="predicted"/>
<evidence type="ECO:0000313" key="3">
    <source>
        <dbReference type="Proteomes" id="UP000005408"/>
    </source>
</evidence>
<evidence type="ECO:0000256" key="1">
    <source>
        <dbReference type="SAM" id="Phobius"/>
    </source>
</evidence>
<organism evidence="2 3">
    <name type="scientific">Magallana gigas</name>
    <name type="common">Pacific oyster</name>
    <name type="synonym">Crassostrea gigas</name>
    <dbReference type="NCBI Taxonomy" id="29159"/>
    <lineage>
        <taxon>Eukaryota</taxon>
        <taxon>Metazoa</taxon>
        <taxon>Spiralia</taxon>
        <taxon>Lophotrochozoa</taxon>
        <taxon>Mollusca</taxon>
        <taxon>Bivalvia</taxon>
        <taxon>Autobranchia</taxon>
        <taxon>Pteriomorphia</taxon>
        <taxon>Ostreida</taxon>
        <taxon>Ostreoidea</taxon>
        <taxon>Ostreidae</taxon>
        <taxon>Magallana</taxon>
    </lineage>
</organism>
<protein>
    <submittedName>
        <fullName evidence="2">Uncharacterized protein</fullName>
    </submittedName>
</protein>
<dbReference type="SUPFAM" id="SSF52540">
    <property type="entry name" value="P-loop containing nucleoside triphosphate hydrolases"/>
    <property type="match status" value="1"/>
</dbReference>
<dbReference type="Proteomes" id="UP000005408">
    <property type="component" value="Unassembled WGS sequence"/>
</dbReference>
<sequence length="722" mass="83231">MENQQGAIGIVPQDNILANENLAHHEGLLIEEMEPNSMLHLLRSREQERPDIPPDINNAIQILRENREFLLQEIDPTHVSHVLLEEGTFTIDDHDAVHSETKRYNRAEVLYDIIMNDIPGVYLQRFLSYLRENTYIWTTIMNPNRLREYHAREEEGQAPGGVYHEIQVRQIGEVADDHEDVPRASGLEIIVTIPIDEDEGEHKDASVARMTVNKHWNLLIQEVEPIAISTALLEMKMFDEETKNKETKNSIMKISKRKDRVEMVLNLLSSGQRNDAYDVFIKILWEKENIDIVSLNKPSIKMHEEAEKVRLGLLSKFKNVVEESENTLIKETLRQCSKNEETISDFSDLGISRQERVLKFLMFIMKDDSNVLALKNVLEKRNLRELVETTKDESLFFKSSRRKQTRSKDQILYQYQYRIEKIADKDEITKTMNMKDEVWKELKENVKALKEPKNILLLGCLGTGKSSFINTMITALTGKYDLYADVGAGTKHTTTRLHRIPREEYWNPVNEVDKTLNLPAFIDIIGLDAQLSSPQDEESVNSIIMNLVIDGKLSEDCDLLDFGKELKKGKRMKKSHVDKIFAVDIIVVVMSAENLDIPQTLFDEIYKEANVKNKKIPVFAVLTNMDKCTLSKNEVEEMKTQICKSINIAADKLLLCSNYQSNQRPTPEIDIILLEFLAKMCSPCFKAVTLKKIEYEDLYLKRWALLGGIIFLIIALLVMNLH</sequence>
<keyword evidence="1" id="KW-0472">Membrane</keyword>
<dbReference type="CDD" id="cd01671">
    <property type="entry name" value="CARD"/>
    <property type="match status" value="1"/>
</dbReference>
<dbReference type="SUPFAM" id="SSF47986">
    <property type="entry name" value="DEATH domain"/>
    <property type="match status" value="1"/>
</dbReference>
<keyword evidence="3" id="KW-1185">Reference proteome</keyword>
<feature type="transmembrane region" description="Helical" evidence="1">
    <location>
        <begin position="703"/>
        <end position="721"/>
    </location>
</feature>
<keyword evidence="1" id="KW-0812">Transmembrane</keyword>
<dbReference type="InterPro" id="IPR027417">
    <property type="entry name" value="P-loop_NTPase"/>
</dbReference>
<dbReference type="InterPro" id="IPR011029">
    <property type="entry name" value="DEATH-like_dom_sf"/>
</dbReference>
<name>A0A8W8KS06_MAGGI</name>
<dbReference type="Gene3D" id="3.40.50.300">
    <property type="entry name" value="P-loop containing nucleotide triphosphate hydrolases"/>
    <property type="match status" value="1"/>
</dbReference>
<accession>A0A8W8KS06</accession>
<dbReference type="AlphaFoldDB" id="A0A8W8KS06"/>